<sequence>MVEMEREGSKRMITSKSGCCEKIIKKRKINGKPVQISAEASEFMSVILDDLLNEILIRLPDFQSIIRCSTVCKRWFSLLSQPQFVRNFAHHHKDYYIYNPLTGQLVALPQAPTNQNNAMCALVLDCTCNKSESRIGWSNICPMNKFRLLQICTPRLIQFQTDSIFNVSIYCSETGQWTEPIDLLIPFRLHGWRSWFRQAVVSDRVAYWLLPDEDGYVQRIVAFDPFKGTDNPQIFMRLINLPVGFGRGWRTMAQFVRLGLVQGRLRMSRLTKVRDSTFNLKVWELIYSDHDDNASSNFWLLVHDVKVNMKNTFRHVIIAFHPENGDVIFLLNDFDIYQYEIGSNKFEKVFNFSFADSPYTKWVKRSLHERLHVFPLVRFSLGPTQIPMIPASI</sequence>
<dbReference type="InterPro" id="IPR001810">
    <property type="entry name" value="F-box_dom"/>
</dbReference>
<dbReference type="InterPro" id="IPR055290">
    <property type="entry name" value="At3g26010-like"/>
</dbReference>
<dbReference type="Gene3D" id="1.20.1280.50">
    <property type="match status" value="1"/>
</dbReference>
<accession>W9RVQ1</accession>
<organism evidence="3 4">
    <name type="scientific">Morus notabilis</name>
    <dbReference type="NCBI Taxonomy" id="981085"/>
    <lineage>
        <taxon>Eukaryota</taxon>
        <taxon>Viridiplantae</taxon>
        <taxon>Streptophyta</taxon>
        <taxon>Embryophyta</taxon>
        <taxon>Tracheophyta</taxon>
        <taxon>Spermatophyta</taxon>
        <taxon>Magnoliopsida</taxon>
        <taxon>eudicotyledons</taxon>
        <taxon>Gunneridae</taxon>
        <taxon>Pentapetalae</taxon>
        <taxon>rosids</taxon>
        <taxon>fabids</taxon>
        <taxon>Rosales</taxon>
        <taxon>Moraceae</taxon>
        <taxon>Moreae</taxon>
        <taxon>Morus</taxon>
    </lineage>
</organism>
<dbReference type="PANTHER" id="PTHR35546">
    <property type="entry name" value="F-BOX PROTEIN INTERACTION DOMAIN PROTEIN-RELATED"/>
    <property type="match status" value="1"/>
</dbReference>
<dbReference type="Proteomes" id="UP000030645">
    <property type="component" value="Unassembled WGS sequence"/>
</dbReference>
<dbReference type="EMBL" id="KE345173">
    <property type="protein sequence ID" value="EXB94760.1"/>
    <property type="molecule type" value="Genomic_DNA"/>
</dbReference>
<protein>
    <submittedName>
        <fullName evidence="3">Uncharacterized protein</fullName>
    </submittedName>
</protein>
<dbReference type="InterPro" id="IPR036047">
    <property type="entry name" value="F-box-like_dom_sf"/>
</dbReference>
<feature type="domain" description="F-box" evidence="1">
    <location>
        <begin position="49"/>
        <end position="87"/>
    </location>
</feature>
<dbReference type="InterPro" id="IPR011043">
    <property type="entry name" value="Gal_Oxase/kelch_b-propeller"/>
</dbReference>
<proteinExistence type="predicted"/>
<dbReference type="PANTHER" id="PTHR35546:SF130">
    <property type="entry name" value="EXPRESSED PROTEIN"/>
    <property type="match status" value="1"/>
</dbReference>
<evidence type="ECO:0000313" key="3">
    <source>
        <dbReference type="EMBL" id="EXB94760.1"/>
    </source>
</evidence>
<dbReference type="AlphaFoldDB" id="W9RVQ1"/>
<dbReference type="SUPFAM" id="SSF81383">
    <property type="entry name" value="F-box domain"/>
    <property type="match status" value="1"/>
</dbReference>
<dbReference type="SUPFAM" id="SSF50965">
    <property type="entry name" value="Galactose oxidase, central domain"/>
    <property type="match status" value="1"/>
</dbReference>
<evidence type="ECO:0000313" key="4">
    <source>
        <dbReference type="Proteomes" id="UP000030645"/>
    </source>
</evidence>
<gene>
    <name evidence="3" type="ORF">L484_003325</name>
</gene>
<dbReference type="STRING" id="981085.W9RVQ1"/>
<name>W9RVQ1_9ROSA</name>
<reference evidence="4" key="1">
    <citation type="submission" date="2013-01" db="EMBL/GenBank/DDBJ databases">
        <title>Draft Genome Sequence of a Mulberry Tree, Morus notabilis C.K. Schneid.</title>
        <authorList>
            <person name="He N."/>
            <person name="Zhao S."/>
        </authorList>
    </citation>
    <scope>NUCLEOTIDE SEQUENCE</scope>
</reference>
<dbReference type="Pfam" id="PF12937">
    <property type="entry name" value="F-box-like"/>
    <property type="match status" value="1"/>
</dbReference>
<keyword evidence="4" id="KW-1185">Reference proteome</keyword>
<dbReference type="Pfam" id="PF24750">
    <property type="entry name" value="b-prop_At3g26010-like"/>
    <property type="match status" value="1"/>
</dbReference>
<evidence type="ECO:0000259" key="1">
    <source>
        <dbReference type="Pfam" id="PF12937"/>
    </source>
</evidence>
<evidence type="ECO:0000259" key="2">
    <source>
        <dbReference type="Pfam" id="PF24750"/>
    </source>
</evidence>
<dbReference type="InterPro" id="IPR056592">
    <property type="entry name" value="Beta-prop_At3g26010-like"/>
</dbReference>
<feature type="domain" description="F-box protein At3g26010-like beta-propeller" evidence="2">
    <location>
        <begin position="91"/>
        <end position="331"/>
    </location>
</feature>